<name>A0A1G9PDW6_9BURK</name>
<sequence>MTSPLQPSTRLADRARRCALGWLLLALVLAPALGRVHQIVHGLGTGGAQATAHTSAHGSAGRALDTLHALFAGHGSADCQVLDQQTLGGPAPAPLLALAHAAPQPAPAAPLAAAPAPRRAAPFQARAPPNAA</sequence>
<dbReference type="AlphaFoldDB" id="A0A1G9PDW6"/>
<dbReference type="OrthoDB" id="8797246at2"/>
<gene>
    <name evidence="2" type="ORF">SAMN05428957_101341</name>
</gene>
<evidence type="ECO:0000313" key="2">
    <source>
        <dbReference type="EMBL" id="SDL96743.1"/>
    </source>
</evidence>
<feature type="region of interest" description="Disordered" evidence="1">
    <location>
        <begin position="106"/>
        <end position="132"/>
    </location>
</feature>
<evidence type="ECO:0000313" key="3">
    <source>
        <dbReference type="Proteomes" id="UP000198552"/>
    </source>
</evidence>
<dbReference type="EMBL" id="FNHP01000001">
    <property type="protein sequence ID" value="SDL96743.1"/>
    <property type="molecule type" value="Genomic_DNA"/>
</dbReference>
<proteinExistence type="predicted"/>
<dbReference type="RefSeq" id="WP_091565902.1">
    <property type="nucleotide sequence ID" value="NZ_FNHP01000001.1"/>
</dbReference>
<evidence type="ECO:0000256" key="1">
    <source>
        <dbReference type="SAM" id="MobiDB-lite"/>
    </source>
</evidence>
<reference evidence="3" key="1">
    <citation type="submission" date="2016-10" db="EMBL/GenBank/DDBJ databases">
        <authorList>
            <person name="Varghese N."/>
            <person name="Submissions S."/>
        </authorList>
    </citation>
    <scope>NUCLEOTIDE SEQUENCE [LARGE SCALE GENOMIC DNA]</scope>
    <source>
        <strain evidence="3">EPL6</strain>
    </source>
</reference>
<protein>
    <submittedName>
        <fullName evidence="2">Uncharacterized protein</fullName>
    </submittedName>
</protein>
<organism evidence="2 3">
    <name type="scientific">Oryzisolibacter propanilivorax</name>
    <dbReference type="NCBI Taxonomy" id="1527607"/>
    <lineage>
        <taxon>Bacteria</taxon>
        <taxon>Pseudomonadati</taxon>
        <taxon>Pseudomonadota</taxon>
        <taxon>Betaproteobacteria</taxon>
        <taxon>Burkholderiales</taxon>
        <taxon>Comamonadaceae</taxon>
        <taxon>Oryzisolibacter</taxon>
    </lineage>
</organism>
<dbReference type="STRING" id="1527607.SAMN05428957_101341"/>
<dbReference type="Proteomes" id="UP000198552">
    <property type="component" value="Unassembled WGS sequence"/>
</dbReference>
<accession>A0A1G9PDW6</accession>
<keyword evidence="3" id="KW-1185">Reference proteome</keyword>